<accession>A0A8J6FTL7</accession>
<dbReference type="PROSITE" id="PS50206">
    <property type="entry name" value="RHODANESE_3"/>
    <property type="match status" value="1"/>
</dbReference>
<dbReference type="InterPro" id="IPR036873">
    <property type="entry name" value="Rhodanese-like_dom_sf"/>
</dbReference>
<dbReference type="PANTHER" id="PTHR44086">
    <property type="entry name" value="THIOSULFATE SULFURTRANSFERASE RDL2, MITOCHONDRIAL-RELATED"/>
    <property type="match status" value="1"/>
</dbReference>
<dbReference type="InterPro" id="IPR001763">
    <property type="entry name" value="Rhodanese-like_dom"/>
</dbReference>
<sequence length="163" mass="17964">MSVWLGRLCAAVRAAACRGGTVRRAAAAHQAPSPQWLAVCSFSGSSGTTVNYEELKDLLKKDGVVLIDVREQWEIKEYGVIKGSMNIPLGDLVSAFQMTPKDFEEKYKKSLPEKSNILVFSCLAGIRSGKALKVAMSLGYDRAHHYTGGFEDWTKHELPEKQS</sequence>
<protein>
    <recommendedName>
        <fullName evidence="1">Rhodanese domain-containing protein</fullName>
    </recommendedName>
</protein>
<evidence type="ECO:0000259" key="1">
    <source>
        <dbReference type="PROSITE" id="PS50206"/>
    </source>
</evidence>
<dbReference type="Gene3D" id="3.40.250.10">
    <property type="entry name" value="Rhodanese-like domain"/>
    <property type="match status" value="1"/>
</dbReference>
<organism evidence="2 3">
    <name type="scientific">Eleutherodactylus coqui</name>
    <name type="common">Puerto Rican coqui</name>
    <dbReference type="NCBI Taxonomy" id="57060"/>
    <lineage>
        <taxon>Eukaryota</taxon>
        <taxon>Metazoa</taxon>
        <taxon>Chordata</taxon>
        <taxon>Craniata</taxon>
        <taxon>Vertebrata</taxon>
        <taxon>Euteleostomi</taxon>
        <taxon>Amphibia</taxon>
        <taxon>Batrachia</taxon>
        <taxon>Anura</taxon>
        <taxon>Neobatrachia</taxon>
        <taxon>Hyloidea</taxon>
        <taxon>Eleutherodactylidae</taxon>
        <taxon>Eleutherodactylinae</taxon>
        <taxon>Eleutherodactylus</taxon>
        <taxon>Eleutherodactylus</taxon>
    </lineage>
</organism>
<keyword evidence="3" id="KW-1185">Reference proteome</keyword>
<dbReference type="Proteomes" id="UP000770717">
    <property type="component" value="Unassembled WGS sequence"/>
</dbReference>
<dbReference type="PANTHER" id="PTHR44086:SF10">
    <property type="entry name" value="THIOSULFATE SULFURTRANSFERASE_RHODANESE-LIKE DOMAIN-CONTAINING PROTEIN 3"/>
    <property type="match status" value="1"/>
</dbReference>
<dbReference type="Pfam" id="PF00581">
    <property type="entry name" value="Rhodanese"/>
    <property type="match status" value="1"/>
</dbReference>
<dbReference type="EMBL" id="WNTK01000001">
    <property type="protein sequence ID" value="KAG9493291.1"/>
    <property type="molecule type" value="Genomic_DNA"/>
</dbReference>
<gene>
    <name evidence="2" type="ORF">GDO78_001277</name>
</gene>
<reference evidence="2" key="1">
    <citation type="thesis" date="2020" institute="ProQuest LLC" country="789 East Eisenhower Parkway, Ann Arbor, MI, USA">
        <title>Comparative Genomics and Chromosome Evolution.</title>
        <authorList>
            <person name="Mudd A.B."/>
        </authorList>
    </citation>
    <scope>NUCLEOTIDE SEQUENCE</scope>
    <source>
        <strain evidence="2">HN-11 Male</strain>
        <tissue evidence="2">Kidney and liver</tissue>
    </source>
</reference>
<proteinExistence type="predicted"/>
<comment type="caution">
    <text evidence="2">The sequence shown here is derived from an EMBL/GenBank/DDBJ whole genome shotgun (WGS) entry which is preliminary data.</text>
</comment>
<dbReference type="OrthoDB" id="566238at2759"/>
<dbReference type="SUPFAM" id="SSF52821">
    <property type="entry name" value="Rhodanese/Cell cycle control phosphatase"/>
    <property type="match status" value="1"/>
</dbReference>
<name>A0A8J6FTL7_ELECQ</name>
<dbReference type="SMART" id="SM00450">
    <property type="entry name" value="RHOD"/>
    <property type="match status" value="1"/>
</dbReference>
<evidence type="ECO:0000313" key="2">
    <source>
        <dbReference type="EMBL" id="KAG9493291.1"/>
    </source>
</evidence>
<evidence type="ECO:0000313" key="3">
    <source>
        <dbReference type="Proteomes" id="UP000770717"/>
    </source>
</evidence>
<feature type="domain" description="Rhodanese" evidence="1">
    <location>
        <begin position="60"/>
        <end position="162"/>
    </location>
</feature>
<dbReference type="AlphaFoldDB" id="A0A8J6FTL7"/>